<dbReference type="SUPFAM" id="SSF143456">
    <property type="entry name" value="VC0467-like"/>
    <property type="match status" value="1"/>
</dbReference>
<protein>
    <recommendedName>
        <fullName evidence="2">UPF0301 protein O970_02865</fullName>
    </recommendedName>
</protein>
<dbReference type="Proteomes" id="UP000506160">
    <property type="component" value="Unassembled WGS sequence"/>
</dbReference>
<evidence type="ECO:0000313" key="3">
    <source>
        <dbReference type="EMBL" id="TEA27703.1"/>
    </source>
</evidence>
<gene>
    <name evidence="3" type="ORF">O970_02865</name>
</gene>
<accession>A0AB94IE11</accession>
<keyword evidence="4" id="KW-1185">Reference proteome</keyword>
<dbReference type="InterPro" id="IPR003774">
    <property type="entry name" value="AlgH-like"/>
</dbReference>
<dbReference type="NCBIfam" id="NF001266">
    <property type="entry name" value="PRK00228.1-1"/>
    <property type="match status" value="1"/>
</dbReference>
<reference evidence="3 4" key="1">
    <citation type="journal article" date="2014" name="Appl. Environ. Microbiol.">
        <title>Genomic features of a bumble bee symbiont reflect its host environment.</title>
        <authorList>
            <person name="Martinson V.G."/>
            <person name="Magoc T."/>
            <person name="Koch H."/>
            <person name="Salzberg S.L."/>
            <person name="Moran N.A."/>
        </authorList>
    </citation>
    <scope>NUCLEOTIDE SEQUENCE [LARGE SCALE GENOMIC DNA]</scope>
    <source>
        <strain evidence="3 4">Bimp</strain>
    </source>
</reference>
<name>A0AB94IE11_9GAMM</name>
<dbReference type="Gene3D" id="3.40.1740.10">
    <property type="entry name" value="VC0467-like"/>
    <property type="match status" value="1"/>
</dbReference>
<dbReference type="Pfam" id="PF02622">
    <property type="entry name" value="DUF179"/>
    <property type="match status" value="1"/>
</dbReference>
<comment type="caution">
    <text evidence="3">The sequence shown here is derived from an EMBL/GenBank/DDBJ whole genome shotgun (WGS) entry which is preliminary data.</text>
</comment>
<dbReference type="RefSeq" id="WP_024495675.1">
    <property type="nucleotide sequence ID" value="NZ_AWGA01000024.1"/>
</dbReference>
<dbReference type="GO" id="GO:0005829">
    <property type="term" value="C:cytosol"/>
    <property type="evidence" value="ECO:0007669"/>
    <property type="project" value="TreeGrafter"/>
</dbReference>
<proteinExistence type="inferred from homology"/>
<dbReference type="PANTHER" id="PTHR30327">
    <property type="entry name" value="UNCHARACTERIZED PROTEIN YQGE"/>
    <property type="match status" value="1"/>
</dbReference>
<comment type="similarity">
    <text evidence="1 2">Belongs to the UPF0301 (AlgH) family.</text>
</comment>
<dbReference type="PANTHER" id="PTHR30327:SF1">
    <property type="entry name" value="UPF0301 PROTEIN YQGE"/>
    <property type="match status" value="1"/>
</dbReference>
<sequence>MNLKNHFLIAMPSLTDPLFEHAVVYICEHNNEGAMGIIINKPIMDLRVEMVLNRLDIIPIRECAALGQSVFTGGPLADEQGFILHTPEENFASSVQIAKDVMVTTSLDLLRTIGSSHQPKHILLALGYAGWQKQQLEKEIMNNDWLVVKADPKIIFDEPIESRWKNAAKSYGINISMISTRVGNA</sequence>
<evidence type="ECO:0000256" key="2">
    <source>
        <dbReference type="HAMAP-Rule" id="MF_00758"/>
    </source>
</evidence>
<dbReference type="EMBL" id="AWGA01000024">
    <property type="protein sequence ID" value="TEA27703.1"/>
    <property type="molecule type" value="Genomic_DNA"/>
</dbReference>
<evidence type="ECO:0000313" key="4">
    <source>
        <dbReference type="Proteomes" id="UP000506160"/>
    </source>
</evidence>
<organism evidence="3 4">
    <name type="scientific">Candidatus Schmidhempelia bombi str. Bimp</name>
    <dbReference type="NCBI Taxonomy" id="1387197"/>
    <lineage>
        <taxon>Bacteria</taxon>
        <taxon>Pseudomonadati</taxon>
        <taxon>Pseudomonadota</taxon>
        <taxon>Gammaproteobacteria</taxon>
        <taxon>Orbales</taxon>
        <taxon>Orbaceae</taxon>
        <taxon>Candidatus Schmidhempelia</taxon>
    </lineage>
</organism>
<dbReference type="AlphaFoldDB" id="A0AB94IE11"/>
<evidence type="ECO:0000256" key="1">
    <source>
        <dbReference type="ARBA" id="ARBA00009600"/>
    </source>
</evidence>
<dbReference type="HAMAP" id="MF_00758">
    <property type="entry name" value="UPF0301"/>
    <property type="match status" value="1"/>
</dbReference>